<accession>A0ACC2EW12</accession>
<comment type="caution">
    <text evidence="1">The sequence shown here is derived from an EMBL/GenBank/DDBJ whole genome shotgun (WGS) entry which is preliminary data.</text>
</comment>
<gene>
    <name evidence="1" type="ORF">O6H91_01G124700</name>
</gene>
<sequence length="142" mass="15967">MMHMTFYWGKGVTLLIDQWITRTWLQYGLSLLLLFVAGVIQESLSRRRARVAAAVRNLLAAHSKSEREVPLLRDQHERSHPRLVNALDALLYGINVALSYLLMLAIMSFNGGVFVSIVLGHTLGYYLFHSESDPVRSGHACG</sequence>
<dbReference type="Proteomes" id="UP001162992">
    <property type="component" value="Chromosome 1"/>
</dbReference>
<name>A0ACC2EW12_DIPCM</name>
<dbReference type="EMBL" id="CM055092">
    <property type="protein sequence ID" value="KAJ7570545.1"/>
    <property type="molecule type" value="Genomic_DNA"/>
</dbReference>
<proteinExistence type="predicted"/>
<protein>
    <submittedName>
        <fullName evidence="1">Uncharacterized protein</fullName>
    </submittedName>
</protein>
<evidence type="ECO:0000313" key="1">
    <source>
        <dbReference type="EMBL" id="KAJ7570545.1"/>
    </source>
</evidence>
<evidence type="ECO:0000313" key="2">
    <source>
        <dbReference type="Proteomes" id="UP001162992"/>
    </source>
</evidence>
<keyword evidence="2" id="KW-1185">Reference proteome</keyword>
<organism evidence="1 2">
    <name type="scientific">Diphasiastrum complanatum</name>
    <name type="common">Issler's clubmoss</name>
    <name type="synonym">Lycopodium complanatum</name>
    <dbReference type="NCBI Taxonomy" id="34168"/>
    <lineage>
        <taxon>Eukaryota</taxon>
        <taxon>Viridiplantae</taxon>
        <taxon>Streptophyta</taxon>
        <taxon>Embryophyta</taxon>
        <taxon>Tracheophyta</taxon>
        <taxon>Lycopodiopsida</taxon>
        <taxon>Lycopodiales</taxon>
        <taxon>Lycopodiaceae</taxon>
        <taxon>Lycopodioideae</taxon>
        <taxon>Diphasiastrum</taxon>
    </lineage>
</organism>
<reference evidence="2" key="1">
    <citation type="journal article" date="2024" name="Proc. Natl. Acad. Sci. U.S.A.">
        <title>Extraordinary preservation of gene collinearity over three hundred million years revealed in homosporous lycophytes.</title>
        <authorList>
            <person name="Li C."/>
            <person name="Wickell D."/>
            <person name="Kuo L.Y."/>
            <person name="Chen X."/>
            <person name="Nie B."/>
            <person name="Liao X."/>
            <person name="Peng D."/>
            <person name="Ji J."/>
            <person name="Jenkins J."/>
            <person name="Williams M."/>
            <person name="Shu S."/>
            <person name="Plott C."/>
            <person name="Barry K."/>
            <person name="Rajasekar S."/>
            <person name="Grimwood J."/>
            <person name="Han X."/>
            <person name="Sun S."/>
            <person name="Hou Z."/>
            <person name="He W."/>
            <person name="Dai G."/>
            <person name="Sun C."/>
            <person name="Schmutz J."/>
            <person name="Leebens-Mack J.H."/>
            <person name="Li F.W."/>
            <person name="Wang L."/>
        </authorList>
    </citation>
    <scope>NUCLEOTIDE SEQUENCE [LARGE SCALE GENOMIC DNA]</scope>
    <source>
        <strain evidence="2">cv. PW_Plant_1</strain>
    </source>
</reference>